<dbReference type="InterPro" id="IPR016024">
    <property type="entry name" value="ARM-type_fold"/>
</dbReference>
<dbReference type="SUPFAM" id="SSF48371">
    <property type="entry name" value="ARM repeat"/>
    <property type="match status" value="1"/>
</dbReference>
<evidence type="ECO:0000313" key="1">
    <source>
        <dbReference type="EMBL" id="CAJ0953247.1"/>
    </source>
</evidence>
<dbReference type="Gene3D" id="1.25.10.10">
    <property type="entry name" value="Leucine-rich Repeat Variant"/>
    <property type="match status" value="1"/>
</dbReference>
<evidence type="ECO:0000313" key="2">
    <source>
        <dbReference type="Proteomes" id="UP001176940"/>
    </source>
</evidence>
<comment type="caution">
    <text evidence="1">The sequence shown here is derived from an EMBL/GenBank/DDBJ whole genome shotgun (WGS) entry which is preliminary data.</text>
</comment>
<gene>
    <name evidence="1" type="ORF">RIMI_LOCUS14241884</name>
</gene>
<dbReference type="Proteomes" id="UP001176940">
    <property type="component" value="Unassembled WGS sequence"/>
</dbReference>
<sequence length="179" mass="19795">MEVLLPPLCSTSDGVILSCRVQLTTCIHHIIKHDYPNRWTAVVEKIGFYLQSDNSALLGLGILLCLYQLYTLPLELINQPNLTEWIEILKTVVDRDVPAVSIPGSGARDVSLHGVQLSSILVLSLVQETLQVEEDDGLSCLGGSVRESRERVKEYNEFAEVFLKAFAAGVQQVRVVSAF</sequence>
<proteinExistence type="predicted"/>
<name>A0ABN9LYB0_9NEOB</name>
<dbReference type="EMBL" id="CAUEEQ010036410">
    <property type="protein sequence ID" value="CAJ0953247.1"/>
    <property type="molecule type" value="Genomic_DNA"/>
</dbReference>
<keyword evidence="2" id="KW-1185">Reference proteome</keyword>
<dbReference type="InterPro" id="IPR011989">
    <property type="entry name" value="ARM-like"/>
</dbReference>
<accession>A0ABN9LYB0</accession>
<organism evidence="1 2">
    <name type="scientific">Ranitomeya imitator</name>
    <name type="common">mimic poison frog</name>
    <dbReference type="NCBI Taxonomy" id="111125"/>
    <lineage>
        <taxon>Eukaryota</taxon>
        <taxon>Metazoa</taxon>
        <taxon>Chordata</taxon>
        <taxon>Craniata</taxon>
        <taxon>Vertebrata</taxon>
        <taxon>Euteleostomi</taxon>
        <taxon>Amphibia</taxon>
        <taxon>Batrachia</taxon>
        <taxon>Anura</taxon>
        <taxon>Neobatrachia</taxon>
        <taxon>Hyloidea</taxon>
        <taxon>Dendrobatidae</taxon>
        <taxon>Dendrobatinae</taxon>
        <taxon>Ranitomeya</taxon>
    </lineage>
</organism>
<reference evidence="1" key="1">
    <citation type="submission" date="2023-07" db="EMBL/GenBank/DDBJ databases">
        <authorList>
            <person name="Stuckert A."/>
        </authorList>
    </citation>
    <scope>NUCLEOTIDE SEQUENCE</scope>
</reference>
<protein>
    <submittedName>
        <fullName evidence="1">Uncharacterized protein</fullName>
    </submittedName>
</protein>